<organism evidence="1 2">
    <name type="scientific">Eretmocerus hayati</name>
    <dbReference type="NCBI Taxonomy" id="131215"/>
    <lineage>
        <taxon>Eukaryota</taxon>
        <taxon>Metazoa</taxon>
        <taxon>Ecdysozoa</taxon>
        <taxon>Arthropoda</taxon>
        <taxon>Hexapoda</taxon>
        <taxon>Insecta</taxon>
        <taxon>Pterygota</taxon>
        <taxon>Neoptera</taxon>
        <taxon>Endopterygota</taxon>
        <taxon>Hymenoptera</taxon>
        <taxon>Apocrita</taxon>
        <taxon>Proctotrupomorpha</taxon>
        <taxon>Chalcidoidea</taxon>
        <taxon>Aphelinidae</taxon>
        <taxon>Aphelininae</taxon>
        <taxon>Eretmocerus</taxon>
    </lineage>
</organism>
<protein>
    <submittedName>
        <fullName evidence="1">Uncharacterized protein</fullName>
    </submittedName>
</protein>
<accession>A0ACC2P4C3</accession>
<comment type="caution">
    <text evidence="1">The sequence shown here is derived from an EMBL/GenBank/DDBJ whole genome shotgun (WGS) entry which is preliminary data.</text>
</comment>
<gene>
    <name evidence="1" type="ORF">QAD02_013951</name>
</gene>
<evidence type="ECO:0000313" key="1">
    <source>
        <dbReference type="EMBL" id="KAJ8678164.1"/>
    </source>
</evidence>
<name>A0ACC2P4C3_9HYME</name>
<sequence length="121" mass="12340">MQVQHDMHPPGPGMMEVDAVLDRVDGICALMQKCSLNEEVIQLDEDEEMEEASVSAPPAPRNAAPAEADVGPEAAAPGQPETMAGGAAQPPAAQPPPGLYAAISSILFSAAAVAATRVAEP</sequence>
<evidence type="ECO:0000313" key="2">
    <source>
        <dbReference type="Proteomes" id="UP001239111"/>
    </source>
</evidence>
<reference evidence="1" key="1">
    <citation type="submission" date="2023-04" db="EMBL/GenBank/DDBJ databases">
        <title>A chromosome-level genome assembly of the parasitoid wasp Eretmocerus hayati.</title>
        <authorList>
            <person name="Zhong Y."/>
            <person name="Liu S."/>
            <person name="Liu Y."/>
        </authorList>
    </citation>
    <scope>NUCLEOTIDE SEQUENCE</scope>
    <source>
        <strain evidence="1">ZJU_SS_LIU_2023</strain>
    </source>
</reference>
<dbReference type="EMBL" id="CM056742">
    <property type="protein sequence ID" value="KAJ8678164.1"/>
    <property type="molecule type" value="Genomic_DNA"/>
</dbReference>
<keyword evidence="2" id="KW-1185">Reference proteome</keyword>
<proteinExistence type="predicted"/>
<dbReference type="Proteomes" id="UP001239111">
    <property type="component" value="Chromosome 2"/>
</dbReference>